<dbReference type="InterPro" id="IPR051531">
    <property type="entry name" value="N-acetyltransferase"/>
</dbReference>
<evidence type="ECO:0000259" key="1">
    <source>
        <dbReference type="PROSITE" id="PS51186"/>
    </source>
</evidence>
<proteinExistence type="predicted"/>
<name>A0ABY7YJR9_9HYPH</name>
<organism evidence="2 3">
    <name type="scientific">Devosia algicola</name>
    <dbReference type="NCBI Taxonomy" id="3026418"/>
    <lineage>
        <taxon>Bacteria</taxon>
        <taxon>Pseudomonadati</taxon>
        <taxon>Pseudomonadota</taxon>
        <taxon>Alphaproteobacteria</taxon>
        <taxon>Hyphomicrobiales</taxon>
        <taxon>Devosiaceae</taxon>
        <taxon>Devosia</taxon>
    </lineage>
</organism>
<dbReference type="Proteomes" id="UP001220530">
    <property type="component" value="Chromosome"/>
</dbReference>
<dbReference type="PANTHER" id="PTHR43792">
    <property type="entry name" value="GNAT FAMILY, PUTATIVE (AFU_ORTHOLOGUE AFUA_3G00765)-RELATED-RELATED"/>
    <property type="match status" value="1"/>
</dbReference>
<dbReference type="InterPro" id="IPR016181">
    <property type="entry name" value="Acyl_CoA_acyltransferase"/>
</dbReference>
<accession>A0ABY7YJR9</accession>
<evidence type="ECO:0000313" key="3">
    <source>
        <dbReference type="Proteomes" id="UP001220530"/>
    </source>
</evidence>
<gene>
    <name evidence="2" type="ORF">PSQ19_12190</name>
</gene>
<evidence type="ECO:0000313" key="2">
    <source>
        <dbReference type="EMBL" id="WDR01544.1"/>
    </source>
</evidence>
<feature type="domain" description="N-acetyltransferase" evidence="1">
    <location>
        <begin position="30"/>
        <end position="174"/>
    </location>
</feature>
<dbReference type="PROSITE" id="PS51186">
    <property type="entry name" value="GNAT"/>
    <property type="match status" value="1"/>
</dbReference>
<dbReference type="SUPFAM" id="SSF55729">
    <property type="entry name" value="Acyl-CoA N-acyltransferases (Nat)"/>
    <property type="match status" value="1"/>
</dbReference>
<dbReference type="Gene3D" id="3.40.630.30">
    <property type="match status" value="1"/>
</dbReference>
<dbReference type="RefSeq" id="WP_282217954.1">
    <property type="nucleotide sequence ID" value="NZ_CP118246.1"/>
</dbReference>
<reference evidence="2 3" key="1">
    <citation type="submission" date="2023-02" db="EMBL/GenBank/DDBJ databases">
        <title>Devosia algicola sp. nov., isolated from the phycosphere of marine algae.</title>
        <authorList>
            <person name="Kim J.M."/>
            <person name="Lee J.K."/>
            <person name="Choi B.J."/>
            <person name="Bayburt H."/>
            <person name="Jeon C.O."/>
        </authorList>
    </citation>
    <scope>NUCLEOTIDE SEQUENCE [LARGE SCALE GENOMIC DNA]</scope>
    <source>
        <strain evidence="2 3">G20-9</strain>
    </source>
</reference>
<dbReference type="EMBL" id="CP118246">
    <property type="protein sequence ID" value="WDR01544.1"/>
    <property type="molecule type" value="Genomic_DNA"/>
</dbReference>
<protein>
    <submittedName>
        <fullName evidence="2">GNAT family N-acetyltransferase</fullName>
    </submittedName>
</protein>
<keyword evidence="3" id="KW-1185">Reference proteome</keyword>
<sequence length="193" mass="21075">MAHPDPATLLPDAITTERLTLAAPVAAHAPDMAALANNYEVNRNLTRLPFPYELSDAHYFIEHLARANGEWAYSICLAGKCIGVTSLHFGDNDVPELGYWLGQPYWGQGFGTEAARALVQAARTTRKIARLRSRALHTNIGSIHVLEKVGFSIIGEAPEPDGPLKGKKMILLAQNLLPPDHLKHDQARSQAAQ</sequence>
<dbReference type="Pfam" id="PF13302">
    <property type="entry name" value="Acetyltransf_3"/>
    <property type="match status" value="1"/>
</dbReference>
<dbReference type="InterPro" id="IPR000182">
    <property type="entry name" value="GNAT_dom"/>
</dbReference>